<dbReference type="PRINTS" id="PR00719">
    <property type="entry name" value="LMWPTPASE"/>
</dbReference>
<dbReference type="Pfam" id="PF01451">
    <property type="entry name" value="LMWPc"/>
    <property type="match status" value="1"/>
</dbReference>
<name>A0A239TUU6_9STAP</name>
<feature type="active site" description="Nucleophile" evidence="9">
    <location>
        <position position="7"/>
    </location>
</feature>
<dbReference type="InterPro" id="IPR023485">
    <property type="entry name" value="Ptyr_pPase"/>
</dbReference>
<accession>A0A239TUU6</accession>
<evidence type="ECO:0000259" key="10">
    <source>
        <dbReference type="SMART" id="SM00226"/>
    </source>
</evidence>
<dbReference type="InterPro" id="IPR017867">
    <property type="entry name" value="Tyr_phospatase_low_mol_wt"/>
</dbReference>
<dbReference type="SMART" id="SM00226">
    <property type="entry name" value="LMWPc"/>
    <property type="match status" value="1"/>
</dbReference>
<dbReference type="Gene3D" id="3.40.50.2300">
    <property type="match status" value="1"/>
</dbReference>
<evidence type="ECO:0000313" key="11">
    <source>
        <dbReference type="EMBL" id="GEP84948.1"/>
    </source>
</evidence>
<evidence type="ECO:0000313" key="12">
    <source>
        <dbReference type="Proteomes" id="UP000321736"/>
    </source>
</evidence>
<feature type="active site" description="Nucleophile" evidence="9">
    <location>
        <position position="13"/>
    </location>
</feature>
<sequence length="141" mass="16292">MKIIFVCTGNTCRSPIAESIAKKLMPQHEIMSRGLFAMDSQPLSVYAAQILKEENFTSPTHAQQLRKVDLDADLILTMTADHKQQIQMMYAQPLPVYTLYEYIEQPGEVSDPYGGSYSDYQNIYKELYYLITELQHRIDFL</sequence>
<evidence type="ECO:0000256" key="2">
    <source>
        <dbReference type="ARBA" id="ARBA00013064"/>
    </source>
</evidence>
<proteinExistence type="inferred from homology"/>
<evidence type="ECO:0000256" key="1">
    <source>
        <dbReference type="ARBA" id="ARBA00011063"/>
    </source>
</evidence>
<evidence type="ECO:0000256" key="8">
    <source>
        <dbReference type="ARBA" id="ARBA00051722"/>
    </source>
</evidence>
<evidence type="ECO:0000256" key="5">
    <source>
        <dbReference type="ARBA" id="ARBA00037193"/>
    </source>
</evidence>
<feature type="active site" description="Proton donor" evidence="9">
    <location>
        <position position="111"/>
    </location>
</feature>
<evidence type="ECO:0000256" key="7">
    <source>
        <dbReference type="ARBA" id="ARBA00041820"/>
    </source>
</evidence>
<dbReference type="PANTHER" id="PTHR11717">
    <property type="entry name" value="LOW MOLECULAR WEIGHT PROTEIN TYROSINE PHOSPHATASE"/>
    <property type="match status" value="1"/>
</dbReference>
<feature type="domain" description="Phosphotyrosine protein phosphatase I" evidence="10">
    <location>
        <begin position="1"/>
        <end position="137"/>
    </location>
</feature>
<dbReference type="RefSeq" id="WP_095104248.1">
    <property type="nucleotide sequence ID" value="NZ_BKAR01000017.1"/>
</dbReference>
<dbReference type="EC" id="3.1.3.48" evidence="2"/>
<dbReference type="CDD" id="cd16344">
    <property type="entry name" value="LMWPAP"/>
    <property type="match status" value="1"/>
</dbReference>
<evidence type="ECO:0000256" key="4">
    <source>
        <dbReference type="ARBA" id="ARBA00022912"/>
    </source>
</evidence>
<dbReference type="SUPFAM" id="SSF52788">
    <property type="entry name" value="Phosphotyrosine protein phosphatases I"/>
    <property type="match status" value="1"/>
</dbReference>
<dbReference type="Proteomes" id="UP000321736">
    <property type="component" value="Unassembled WGS sequence"/>
</dbReference>
<dbReference type="PANTHER" id="PTHR11717:SF31">
    <property type="entry name" value="LOW MOLECULAR WEIGHT PROTEIN-TYROSINE-PHOSPHATASE ETP-RELATED"/>
    <property type="match status" value="1"/>
</dbReference>
<dbReference type="GO" id="GO:0004725">
    <property type="term" value="F:protein tyrosine phosphatase activity"/>
    <property type="evidence" value="ECO:0007669"/>
    <property type="project" value="UniProtKB-EC"/>
</dbReference>
<evidence type="ECO:0000256" key="3">
    <source>
        <dbReference type="ARBA" id="ARBA00022801"/>
    </source>
</evidence>
<comment type="function">
    <text evidence="5">Dephosphorylates the phosphotyrosine-containing proteins.</text>
</comment>
<dbReference type="AlphaFoldDB" id="A0A239TUU6"/>
<dbReference type="EMBL" id="BKAR01000017">
    <property type="protein sequence ID" value="GEP84948.1"/>
    <property type="molecule type" value="Genomic_DNA"/>
</dbReference>
<evidence type="ECO:0000256" key="6">
    <source>
        <dbReference type="ARBA" id="ARBA00040312"/>
    </source>
</evidence>
<gene>
    <name evidence="11" type="primary">ptpB</name>
    <name evidence="11" type="ORF">SPI02_15330</name>
</gene>
<evidence type="ECO:0000256" key="9">
    <source>
        <dbReference type="PIRSR" id="PIRSR617867-1"/>
    </source>
</evidence>
<reference evidence="11 12" key="1">
    <citation type="submission" date="2019-07" db="EMBL/GenBank/DDBJ databases">
        <title>Whole genome shotgun sequence of Staphylococcus piscifermentans NBRC 109625.</title>
        <authorList>
            <person name="Hosoyama A."/>
            <person name="Uohara A."/>
            <person name="Ohji S."/>
            <person name="Ichikawa N."/>
        </authorList>
    </citation>
    <scope>NUCLEOTIDE SEQUENCE [LARGE SCALE GENOMIC DNA]</scope>
    <source>
        <strain evidence="11 12">NBRC 109625</strain>
    </source>
</reference>
<dbReference type="InterPro" id="IPR036196">
    <property type="entry name" value="Ptyr_pPase_sf"/>
</dbReference>
<protein>
    <recommendedName>
        <fullName evidence="6">Low molecular weight protein-tyrosine-phosphatase PtpB</fullName>
        <ecNumber evidence="2">3.1.3.48</ecNumber>
    </recommendedName>
    <alternativeName>
        <fullName evidence="7">Phosphotyrosine phosphatase B</fullName>
    </alternativeName>
</protein>
<keyword evidence="12" id="KW-1185">Reference proteome</keyword>
<dbReference type="OrthoDB" id="9784339at2"/>
<comment type="similarity">
    <text evidence="1">Belongs to the low molecular weight phosphotyrosine protein phosphatase family.</text>
</comment>
<dbReference type="InterPro" id="IPR050438">
    <property type="entry name" value="LMW_PTPase"/>
</dbReference>
<comment type="caution">
    <text evidence="11">The sequence shown here is derived from an EMBL/GenBank/DDBJ whole genome shotgun (WGS) entry which is preliminary data.</text>
</comment>
<keyword evidence="4" id="KW-0904">Protein phosphatase</keyword>
<organism evidence="11 12">
    <name type="scientific">Staphylococcus piscifermentans</name>
    <dbReference type="NCBI Taxonomy" id="70258"/>
    <lineage>
        <taxon>Bacteria</taxon>
        <taxon>Bacillati</taxon>
        <taxon>Bacillota</taxon>
        <taxon>Bacilli</taxon>
        <taxon>Bacillales</taxon>
        <taxon>Staphylococcaceae</taxon>
        <taxon>Staphylococcus</taxon>
    </lineage>
</organism>
<keyword evidence="3" id="KW-0378">Hydrolase</keyword>
<comment type="catalytic activity">
    <reaction evidence="8">
        <text>O-phospho-L-tyrosyl-[protein] + H2O = L-tyrosyl-[protein] + phosphate</text>
        <dbReference type="Rhea" id="RHEA:10684"/>
        <dbReference type="Rhea" id="RHEA-COMP:10136"/>
        <dbReference type="Rhea" id="RHEA-COMP:20101"/>
        <dbReference type="ChEBI" id="CHEBI:15377"/>
        <dbReference type="ChEBI" id="CHEBI:43474"/>
        <dbReference type="ChEBI" id="CHEBI:46858"/>
        <dbReference type="ChEBI" id="CHEBI:61978"/>
        <dbReference type="EC" id="3.1.3.48"/>
    </reaction>
</comment>